<dbReference type="NCBIfam" id="NF040608">
    <property type="entry name" value="division_SteA"/>
    <property type="match status" value="1"/>
</dbReference>
<reference evidence="2 3" key="1">
    <citation type="submission" date="2016-10" db="EMBL/GenBank/DDBJ databases">
        <title>Actinomyces aegypiusis sp. nov., isolated from the Aegypius monachus in Qinghai Tibet Plateau China.</title>
        <authorList>
            <person name="Wang Y."/>
        </authorList>
    </citation>
    <scope>NUCLEOTIDE SEQUENCE [LARGE SCALE GENOMIC DNA]</scope>
    <source>
        <strain evidence="2 3">VUL4_3</strain>
    </source>
</reference>
<dbReference type="InterPro" id="IPR047795">
    <property type="entry name" value="Put_SteA-like"/>
</dbReference>
<dbReference type="RefSeq" id="WP_071164280.1">
    <property type="nucleotide sequence ID" value="NZ_CP017812.1"/>
</dbReference>
<keyword evidence="3" id="KW-1185">Reference proteome</keyword>
<keyword evidence="1" id="KW-0812">Transmembrane</keyword>
<organism evidence="2 3">
    <name type="scientific">Boudabousia tangfeifanii</name>
    <dbReference type="NCBI Taxonomy" id="1912795"/>
    <lineage>
        <taxon>Bacteria</taxon>
        <taxon>Bacillati</taxon>
        <taxon>Actinomycetota</taxon>
        <taxon>Actinomycetes</taxon>
        <taxon>Actinomycetales</taxon>
        <taxon>Actinomycetaceae</taxon>
        <taxon>Boudabousia</taxon>
    </lineage>
</organism>
<sequence length="406" mass="43423">MSSNDRAESTPMVESYTGRVRLGDDPAVVASQVEPGDIAVIDLPDLDRTTAYQLADAQPAVVLNSAPSITGRYPNKGPQVLAEAGIPLVDELGSSVLGLQNGQKIKVSGGKVYLADRLIATGQVMTDSRREAALAQARVGMVAQLESFAANTKQFLQAEQELLTAGVGLEKVEVDFKDRPVLVVGPHQQSVAELAELKHFIRGRRPAIIAVGAGAKHIQNAGLKPDLITGNIAAVPDQSLRQGAQIVLHSPRLVQGKDSRLDSMGLAYTQVSTGITDLDLAILIALKAGADTIIPLGEYTSWDEFLDLGRRGMNSSFFTHLSAKSKLVSPQVMAKTYRRPVKIGYVWMLLLAGLMSILAGLTTTPFGKSILLLTEPYGRIVLVAAFALIALNIVIAAFSTLRRKQK</sequence>
<accession>A0A1D9MKJ2</accession>
<keyword evidence="1" id="KW-0472">Membrane</keyword>
<evidence type="ECO:0000256" key="1">
    <source>
        <dbReference type="SAM" id="Phobius"/>
    </source>
</evidence>
<protein>
    <recommendedName>
        <fullName evidence="4">Thiamine pyrophosphokinase</fullName>
    </recommendedName>
</protein>
<dbReference type="Proteomes" id="UP000176288">
    <property type="component" value="Chromosome"/>
</dbReference>
<evidence type="ECO:0000313" key="3">
    <source>
        <dbReference type="Proteomes" id="UP000176288"/>
    </source>
</evidence>
<proteinExistence type="predicted"/>
<keyword evidence="1" id="KW-1133">Transmembrane helix</keyword>
<dbReference type="STRING" id="1912795.BK816_05490"/>
<evidence type="ECO:0000313" key="2">
    <source>
        <dbReference type="EMBL" id="AOZ72815.1"/>
    </source>
</evidence>
<name>A0A1D9MKJ2_9ACTO</name>
<feature type="transmembrane region" description="Helical" evidence="1">
    <location>
        <begin position="381"/>
        <end position="401"/>
    </location>
</feature>
<evidence type="ECO:0008006" key="4">
    <source>
        <dbReference type="Google" id="ProtNLM"/>
    </source>
</evidence>
<dbReference type="AlphaFoldDB" id="A0A1D9MKJ2"/>
<dbReference type="KEGG" id="avu:BK816_05490"/>
<dbReference type="OrthoDB" id="5169996at2"/>
<dbReference type="EMBL" id="CP017812">
    <property type="protein sequence ID" value="AOZ72815.1"/>
    <property type="molecule type" value="Genomic_DNA"/>
</dbReference>
<feature type="transmembrane region" description="Helical" evidence="1">
    <location>
        <begin position="343"/>
        <end position="361"/>
    </location>
</feature>
<gene>
    <name evidence="2" type="ORF">BK816_05490</name>
</gene>